<keyword evidence="3" id="KW-0240">DNA-directed RNA polymerase</keyword>
<dbReference type="AlphaFoldDB" id="A0A875RNU8"/>
<name>A0A875RNU8_EENNA</name>
<dbReference type="GO" id="GO:0005665">
    <property type="term" value="C:RNA polymerase II, core complex"/>
    <property type="evidence" value="ECO:0007669"/>
    <property type="project" value="TreeGrafter"/>
</dbReference>
<evidence type="ECO:0000256" key="7">
    <source>
        <dbReference type="ARBA" id="ARBA00072506"/>
    </source>
</evidence>
<comment type="subcellular location">
    <subcellularLocation>
        <location evidence="1">Nucleus</location>
    </subcellularLocation>
</comment>
<evidence type="ECO:0000256" key="3">
    <source>
        <dbReference type="ARBA" id="ARBA00022478"/>
    </source>
</evidence>
<evidence type="ECO:0000259" key="9">
    <source>
        <dbReference type="SMART" id="SM00662"/>
    </source>
</evidence>
<evidence type="ECO:0000256" key="5">
    <source>
        <dbReference type="ARBA" id="ARBA00023242"/>
    </source>
</evidence>
<dbReference type="SUPFAM" id="SSF56553">
    <property type="entry name" value="Insert subdomain of RNA polymerase alpha subunit"/>
    <property type="match status" value="1"/>
</dbReference>
<proteinExistence type="inferred from homology"/>
<keyword evidence="4" id="KW-0804">Transcription</keyword>
<protein>
    <recommendedName>
        <fullName evidence="7">DNA-directed RNA polymerase II subunit RPB3</fullName>
    </recommendedName>
</protein>
<dbReference type="KEGG" id="bnn:FOA43_001504"/>
<evidence type="ECO:0000256" key="4">
    <source>
        <dbReference type="ARBA" id="ARBA00023163"/>
    </source>
</evidence>
<dbReference type="Pfam" id="PF01193">
    <property type="entry name" value="RNA_pol_L"/>
    <property type="match status" value="1"/>
</dbReference>
<dbReference type="InterPro" id="IPR036603">
    <property type="entry name" value="RBP11-like"/>
</dbReference>
<dbReference type="InterPro" id="IPR011262">
    <property type="entry name" value="DNA-dir_RNA_pol_insert"/>
</dbReference>
<evidence type="ECO:0000256" key="8">
    <source>
        <dbReference type="SAM" id="MobiDB-lite"/>
    </source>
</evidence>
<accession>A0A875RNU8</accession>
<dbReference type="FunFam" id="2.170.120.12:FF:000002">
    <property type="entry name" value="DNA-directed RNA polymerase II subunit RPB3"/>
    <property type="match status" value="1"/>
</dbReference>
<dbReference type="PROSITE" id="PS00446">
    <property type="entry name" value="RNA_POL_D_30KD"/>
    <property type="match status" value="1"/>
</dbReference>
<dbReference type="InterPro" id="IPR011263">
    <property type="entry name" value="DNA-dir_RNA_pol_RpoA/D/Rpb3"/>
</dbReference>
<feature type="domain" description="DNA-directed RNA polymerase RpoA/D/Rpb3-type" evidence="9">
    <location>
        <begin position="17"/>
        <end position="261"/>
    </location>
</feature>
<dbReference type="OrthoDB" id="270173at2759"/>
<feature type="region of interest" description="Disordered" evidence="8">
    <location>
        <begin position="266"/>
        <end position="320"/>
    </location>
</feature>
<keyword evidence="5" id="KW-0539">Nucleus</keyword>
<evidence type="ECO:0000256" key="2">
    <source>
        <dbReference type="ARBA" id="ARBA00011730"/>
    </source>
</evidence>
<evidence type="ECO:0000313" key="10">
    <source>
        <dbReference type="EMBL" id="QPG74180.1"/>
    </source>
</evidence>
<dbReference type="SUPFAM" id="SSF55257">
    <property type="entry name" value="RBP11-like subunits of RNA polymerase"/>
    <property type="match status" value="1"/>
</dbReference>
<dbReference type="Gene3D" id="2.170.120.12">
    <property type="entry name" value="DNA-directed RNA polymerase, insert domain"/>
    <property type="match status" value="1"/>
</dbReference>
<evidence type="ECO:0000256" key="6">
    <source>
        <dbReference type="ARBA" id="ARBA00025804"/>
    </source>
</evidence>
<keyword evidence="11" id="KW-1185">Reference proteome</keyword>
<dbReference type="GO" id="GO:0006366">
    <property type="term" value="P:transcription by RNA polymerase II"/>
    <property type="evidence" value="ECO:0007669"/>
    <property type="project" value="TreeGrafter"/>
</dbReference>
<dbReference type="PANTHER" id="PTHR11800">
    <property type="entry name" value="DNA-DIRECTED RNA POLYMERASE"/>
    <property type="match status" value="1"/>
</dbReference>
<dbReference type="SMART" id="SM00662">
    <property type="entry name" value="RPOLD"/>
    <property type="match status" value="1"/>
</dbReference>
<comment type="subunit">
    <text evidence="2">Component of the RNA polymerase II (Pol II) complex consisting of 12 subunits.</text>
</comment>
<dbReference type="GO" id="GO:0003899">
    <property type="term" value="F:DNA-directed RNA polymerase activity"/>
    <property type="evidence" value="ECO:0007669"/>
    <property type="project" value="InterPro"/>
</dbReference>
<organism evidence="10 11">
    <name type="scientific">Eeniella nana</name>
    <name type="common">Yeast</name>
    <name type="synonym">Brettanomyces nanus</name>
    <dbReference type="NCBI Taxonomy" id="13502"/>
    <lineage>
        <taxon>Eukaryota</taxon>
        <taxon>Fungi</taxon>
        <taxon>Dikarya</taxon>
        <taxon>Ascomycota</taxon>
        <taxon>Saccharomycotina</taxon>
        <taxon>Pichiomycetes</taxon>
        <taxon>Pichiales</taxon>
        <taxon>Pichiaceae</taxon>
        <taxon>Brettanomyces</taxon>
    </lineage>
</organism>
<dbReference type="InterPro" id="IPR050518">
    <property type="entry name" value="Rpo3/RPB3_RNA_Pol_subunit"/>
</dbReference>
<dbReference type="Gene3D" id="3.30.1360.10">
    <property type="entry name" value="RNA polymerase, RBP11-like subunit"/>
    <property type="match status" value="1"/>
</dbReference>
<feature type="compositionally biased region" description="Polar residues" evidence="8">
    <location>
        <begin position="303"/>
        <end position="314"/>
    </location>
</feature>
<reference evidence="10" key="1">
    <citation type="submission" date="2020-10" db="EMBL/GenBank/DDBJ databases">
        <authorList>
            <person name="Roach M.J.R."/>
        </authorList>
    </citation>
    <scope>NUCLEOTIDE SEQUENCE</scope>
    <source>
        <strain evidence="10">CBS 1945</strain>
    </source>
</reference>
<gene>
    <name evidence="10" type="primary">RPB3</name>
    <name evidence="10" type="ORF">FOA43_001504</name>
</gene>
<dbReference type="InterPro" id="IPR001514">
    <property type="entry name" value="DNA-dir_RNA_pol_30-40kDasu_CS"/>
</dbReference>
<dbReference type="GO" id="GO:0046983">
    <property type="term" value="F:protein dimerization activity"/>
    <property type="evidence" value="ECO:0007669"/>
    <property type="project" value="InterPro"/>
</dbReference>
<dbReference type="InterPro" id="IPR022842">
    <property type="entry name" value="RNAP_Rpo3/Rpb3/RPAC1"/>
</dbReference>
<dbReference type="RefSeq" id="XP_038777745.1">
    <property type="nucleotide sequence ID" value="XM_038921817.1"/>
</dbReference>
<dbReference type="CDD" id="cd07031">
    <property type="entry name" value="RNAP_II_RPB3"/>
    <property type="match status" value="1"/>
</dbReference>
<sequence length="320" mass="35983">MSNKEPQVTIRKAGRDDVDFILSDVDMALANSLRRTMLAEVPTLAIDLVDIRTNTSVLADEFLAHRLGLVPLESEDIDRLKYTRDCTCEDHCEKCSVTLQLKARCDSDETMNVYSSHLVMASPNTGLNLGQPVIRDPQKKGVLICKLKKHQQLSITCIAKKGIAKEHAKWSPCAAIGFEYDPWNKLKHTDLWYEEDVDKEWPKSANCEWEEPPVPGEKVDYNAKPNRFYVNVETTGVLKPNEVISKGCTELQKKVANIVFELDKLDHKEQEEREDRAGRGPEDTMGGMDSMDTGADHYYPSASGENGQFDTDMSGSAGRW</sequence>
<dbReference type="PANTHER" id="PTHR11800:SF2">
    <property type="entry name" value="DNA-DIRECTED RNA POLYMERASE II SUBUNIT RPB3"/>
    <property type="match status" value="1"/>
</dbReference>
<dbReference type="InterPro" id="IPR036643">
    <property type="entry name" value="RNApol_insert_sf"/>
</dbReference>
<comment type="similarity">
    <text evidence="6">Belongs to the archaeal Rpo3/eukaryotic RPB3 RNA polymerase subunit family.</text>
</comment>
<dbReference type="NCBIfam" id="NF001988">
    <property type="entry name" value="PRK00783.1"/>
    <property type="match status" value="1"/>
</dbReference>
<evidence type="ECO:0000256" key="1">
    <source>
        <dbReference type="ARBA" id="ARBA00004123"/>
    </source>
</evidence>
<evidence type="ECO:0000313" key="11">
    <source>
        <dbReference type="Proteomes" id="UP000662931"/>
    </source>
</evidence>
<dbReference type="EMBL" id="CP064812">
    <property type="protein sequence ID" value="QPG74180.1"/>
    <property type="molecule type" value="Genomic_DNA"/>
</dbReference>
<dbReference type="GO" id="GO:0003677">
    <property type="term" value="F:DNA binding"/>
    <property type="evidence" value="ECO:0007669"/>
    <property type="project" value="InterPro"/>
</dbReference>
<dbReference type="Pfam" id="PF01000">
    <property type="entry name" value="RNA_pol_A_bac"/>
    <property type="match status" value="1"/>
</dbReference>
<dbReference type="HAMAP" id="MF_00320">
    <property type="entry name" value="RNApol_arch_Rpo3"/>
    <property type="match status" value="1"/>
</dbReference>
<dbReference type="GeneID" id="62194905"/>
<dbReference type="Proteomes" id="UP000662931">
    <property type="component" value="Chromosome 1"/>
</dbReference>
<feature type="compositionally biased region" description="Basic and acidic residues" evidence="8">
    <location>
        <begin position="266"/>
        <end position="282"/>
    </location>
</feature>